<dbReference type="EMBL" id="CP108021">
    <property type="protein sequence ID" value="WUM21014.1"/>
    <property type="molecule type" value="Genomic_DNA"/>
</dbReference>
<dbReference type="GO" id="GO:0005829">
    <property type="term" value="C:cytosol"/>
    <property type="evidence" value="ECO:0007669"/>
    <property type="project" value="TreeGrafter"/>
</dbReference>
<dbReference type="Proteomes" id="UP001432128">
    <property type="component" value="Chromosome"/>
</dbReference>
<dbReference type="Pfam" id="PF00296">
    <property type="entry name" value="Bac_luciferase"/>
    <property type="match status" value="1"/>
</dbReference>
<dbReference type="GO" id="GO:0016705">
    <property type="term" value="F:oxidoreductase activity, acting on paired donors, with incorporation or reduction of molecular oxygen"/>
    <property type="evidence" value="ECO:0007669"/>
    <property type="project" value="InterPro"/>
</dbReference>
<accession>A0AAU4K4Q6</accession>
<feature type="domain" description="Luciferase-like" evidence="2">
    <location>
        <begin position="17"/>
        <end position="306"/>
    </location>
</feature>
<organism evidence="3 4">
    <name type="scientific">Williamsia herbipolensis</name>
    <dbReference type="NCBI Taxonomy" id="1603258"/>
    <lineage>
        <taxon>Bacteria</taxon>
        <taxon>Bacillati</taxon>
        <taxon>Actinomycetota</taxon>
        <taxon>Actinomycetes</taxon>
        <taxon>Mycobacteriales</taxon>
        <taxon>Nocardiaceae</taxon>
        <taxon>Williamsia</taxon>
    </lineage>
</organism>
<evidence type="ECO:0000313" key="3">
    <source>
        <dbReference type="EMBL" id="WUM21014.1"/>
    </source>
</evidence>
<evidence type="ECO:0000259" key="2">
    <source>
        <dbReference type="Pfam" id="PF00296"/>
    </source>
</evidence>
<evidence type="ECO:0000313" key="4">
    <source>
        <dbReference type="Proteomes" id="UP001432128"/>
    </source>
</evidence>
<dbReference type="Gene3D" id="3.20.20.30">
    <property type="entry name" value="Luciferase-like domain"/>
    <property type="match status" value="1"/>
</dbReference>
<dbReference type="PANTHER" id="PTHR30137:SF6">
    <property type="entry name" value="LUCIFERASE-LIKE MONOOXYGENASE"/>
    <property type="match status" value="1"/>
</dbReference>
<dbReference type="InterPro" id="IPR036661">
    <property type="entry name" value="Luciferase-like_sf"/>
</dbReference>
<dbReference type="InterPro" id="IPR019949">
    <property type="entry name" value="CmoO-like"/>
</dbReference>
<dbReference type="FunFam" id="3.20.20.30:FF:000002">
    <property type="entry name" value="LLM class flavin-dependent oxidoreductase"/>
    <property type="match status" value="1"/>
</dbReference>
<evidence type="ECO:0000256" key="1">
    <source>
        <dbReference type="ARBA" id="ARBA00007789"/>
    </source>
</evidence>
<protein>
    <submittedName>
        <fullName evidence="3">LLM class flavin-dependent oxidoreductase</fullName>
    </submittedName>
</protein>
<dbReference type="InterPro" id="IPR050766">
    <property type="entry name" value="Bact_Lucif_Oxidored"/>
</dbReference>
<reference evidence="3 4" key="1">
    <citation type="submission" date="2022-10" db="EMBL/GenBank/DDBJ databases">
        <title>The complete genomes of actinobacterial strains from the NBC collection.</title>
        <authorList>
            <person name="Joergensen T.S."/>
            <person name="Alvarez Arevalo M."/>
            <person name="Sterndorff E.B."/>
            <person name="Faurdal D."/>
            <person name="Vuksanovic O."/>
            <person name="Mourched A.-S."/>
            <person name="Charusanti P."/>
            <person name="Shaw S."/>
            <person name="Blin K."/>
            <person name="Weber T."/>
        </authorList>
    </citation>
    <scope>NUCLEOTIDE SEQUENCE [LARGE SCALE GENOMIC DNA]</scope>
    <source>
        <strain evidence="3 4">NBC_00319</strain>
    </source>
</reference>
<dbReference type="NCBIfam" id="TIGR03558">
    <property type="entry name" value="oxido_grp_1"/>
    <property type="match status" value="1"/>
</dbReference>
<name>A0AAU4K4Q6_9NOCA</name>
<gene>
    <name evidence="3" type="ORF">OG579_04145</name>
</gene>
<dbReference type="KEGG" id="whr:OG579_04145"/>
<comment type="similarity">
    <text evidence="1">To bacterial alkanal monooxygenase alpha and beta chains.</text>
</comment>
<dbReference type="PANTHER" id="PTHR30137">
    <property type="entry name" value="LUCIFERASE-LIKE MONOOXYGENASE"/>
    <property type="match status" value="1"/>
</dbReference>
<keyword evidence="4" id="KW-1185">Reference proteome</keyword>
<dbReference type="RefSeq" id="WP_328858199.1">
    <property type="nucleotide sequence ID" value="NZ_CP108021.1"/>
</dbReference>
<sequence>MSVPYSVLDIAPVVEGTTVGQALQNAVALAVAAEGWGYRRFWLAEHHNMPGIASSSPAIVIGQVARATRTLRVGSGGIMLPNHAPLVIAEQFGTLDALFPGRIDLGIGRAPGTDQVTAHALRRSPGALSADDFPQELAQLRAFLAGAFPDEHPYSAITAVPGEGASPDMWLLGSSTYSAQLAALLGLPFAFARHFAPRETFAALATYRDNFRPSAVLDAPYAMVTATVVAASDDETARYHAGPQRLAMARLRSGTAGRYPTAEQAAATPLTPMQESAVAETSSAWIVGGRDHVANELRSLVDSTGADEIMISSTLADFDARLESHRIVADILGAAVAA</sequence>
<dbReference type="AlphaFoldDB" id="A0AAU4K4Q6"/>
<dbReference type="InterPro" id="IPR011251">
    <property type="entry name" value="Luciferase-like_dom"/>
</dbReference>
<dbReference type="CDD" id="cd00347">
    <property type="entry name" value="Flavin_utilizing_monoxygenases"/>
    <property type="match status" value="1"/>
</dbReference>
<dbReference type="SUPFAM" id="SSF51679">
    <property type="entry name" value="Bacterial luciferase-like"/>
    <property type="match status" value="1"/>
</dbReference>
<proteinExistence type="predicted"/>